<dbReference type="Pfam" id="PF00175">
    <property type="entry name" value="NAD_binding_1"/>
    <property type="match status" value="1"/>
</dbReference>
<evidence type="ECO:0000256" key="5">
    <source>
        <dbReference type="ARBA" id="ARBA00022827"/>
    </source>
</evidence>
<reference evidence="10" key="1">
    <citation type="submission" date="2023-06" db="EMBL/GenBank/DDBJ databases">
        <authorList>
            <person name="Delattre M."/>
        </authorList>
    </citation>
    <scope>NUCLEOTIDE SEQUENCE</scope>
    <source>
        <strain evidence="10">AF72</strain>
    </source>
</reference>
<accession>A0AA36CRB7</accession>
<dbReference type="GO" id="GO:0005829">
    <property type="term" value="C:cytosol"/>
    <property type="evidence" value="ECO:0007669"/>
    <property type="project" value="TreeGrafter"/>
</dbReference>
<dbReference type="AlphaFoldDB" id="A0AA36CRB7"/>
<dbReference type="SUPFAM" id="SSF52343">
    <property type="entry name" value="Ferredoxin reductase-like, C-terminal NADP-linked domain"/>
    <property type="match status" value="1"/>
</dbReference>
<evidence type="ECO:0000256" key="2">
    <source>
        <dbReference type="ARBA" id="ARBA00001974"/>
    </source>
</evidence>
<dbReference type="InterPro" id="IPR017938">
    <property type="entry name" value="Riboflavin_synthase-like_b-brl"/>
</dbReference>
<dbReference type="InterPro" id="IPR001433">
    <property type="entry name" value="OxRdtase_FAD/NAD-bd"/>
</dbReference>
<dbReference type="PANTHER" id="PTHR19384:SF10">
    <property type="entry name" value="NADPH-DEPENDENT DIFLAVIN OXIDOREDUCTASE 1"/>
    <property type="match status" value="1"/>
</dbReference>
<comment type="cofactor">
    <cofactor evidence="1">
        <name>FMN</name>
        <dbReference type="ChEBI" id="CHEBI:58210"/>
    </cofactor>
</comment>
<dbReference type="SUPFAM" id="SSF63380">
    <property type="entry name" value="Riboflavin synthase domain-like"/>
    <property type="match status" value="1"/>
</dbReference>
<dbReference type="PRINTS" id="PR00369">
    <property type="entry name" value="FLAVODOXIN"/>
</dbReference>
<name>A0AA36CRB7_9BILA</name>
<dbReference type="Gene3D" id="3.40.50.80">
    <property type="entry name" value="Nucleotide-binding domain of ferredoxin-NADP reductase (FNR) module"/>
    <property type="match status" value="1"/>
</dbReference>
<keyword evidence="11" id="KW-1185">Reference proteome</keyword>
<evidence type="ECO:0000256" key="7">
    <source>
        <dbReference type="ARBA" id="ARBA00023002"/>
    </source>
</evidence>
<dbReference type="InterPro" id="IPR008254">
    <property type="entry name" value="Flavodoxin/NO_synth"/>
</dbReference>
<dbReference type="InterPro" id="IPR003097">
    <property type="entry name" value="CysJ-like_FAD-binding"/>
</dbReference>
<feature type="domain" description="FAD-binding FR-type" evidence="9">
    <location>
        <begin position="197"/>
        <end position="439"/>
    </location>
</feature>
<dbReference type="InterPro" id="IPR001094">
    <property type="entry name" value="Flavdoxin-like"/>
</dbReference>
<dbReference type="GO" id="GO:0010181">
    <property type="term" value="F:FMN binding"/>
    <property type="evidence" value="ECO:0007669"/>
    <property type="project" value="InterPro"/>
</dbReference>
<evidence type="ECO:0000313" key="10">
    <source>
        <dbReference type="EMBL" id="CAJ0572898.1"/>
    </source>
</evidence>
<dbReference type="Gene3D" id="3.40.50.360">
    <property type="match status" value="1"/>
</dbReference>
<evidence type="ECO:0000259" key="9">
    <source>
        <dbReference type="PROSITE" id="PS51384"/>
    </source>
</evidence>
<keyword evidence="4" id="KW-0288">FMN</keyword>
<dbReference type="InterPro" id="IPR039261">
    <property type="entry name" value="FNR_nucleotide-bd"/>
</dbReference>
<dbReference type="Pfam" id="PF00667">
    <property type="entry name" value="FAD_binding_1"/>
    <property type="match status" value="1"/>
</dbReference>
<dbReference type="InterPro" id="IPR017927">
    <property type="entry name" value="FAD-bd_FR_type"/>
</dbReference>
<evidence type="ECO:0000256" key="4">
    <source>
        <dbReference type="ARBA" id="ARBA00022643"/>
    </source>
</evidence>
<evidence type="ECO:0000256" key="1">
    <source>
        <dbReference type="ARBA" id="ARBA00001917"/>
    </source>
</evidence>
<evidence type="ECO:0000259" key="8">
    <source>
        <dbReference type="PROSITE" id="PS50902"/>
    </source>
</evidence>
<dbReference type="InterPro" id="IPR023173">
    <property type="entry name" value="NADPH_Cyt_P450_Rdtase_alpha"/>
</dbReference>
<dbReference type="PRINTS" id="PR00371">
    <property type="entry name" value="FPNCR"/>
</dbReference>
<sequence length="584" mass="65677">MIIRVYYASETGTAADVAEMLWRDCRARALPATLAPVDSLALTDLHALEFAVFVVATSGQGEFPIHSREFWTRLRLKAIPSDYLAQLKYAVISLGDSSYQKYNRAGRLLRARLKSLGAGEVVPNALCNDQHELGIDGALVPWREQFFEYVRASALFPGVLAEDDARLLLPPASKFELVDVDETEEAEEVPPAKPEPSDFSAVTVLANERVTSDEHFQDTRLITLDNTSGSLSYRPGDVLMVHPNNPEETVDIVIAALNYTDEQLDRRIRLRPTDANIKLPPRWMIGESTTLRECLRRVLDLQHIPKKSFFEILSKVSTDEMERDRLREFTLPENLDELLDYTTRARRTAAEVLRDFFRTAAGLPPQRLFDIFPTIRARAFSIASCPITHSAQVQLLVGKVEYKSRMADRRRGLCSTFLCRADPGQQMFVRVRTGTFTMPAESKPVICVGPGTGVAPFRSLLHYRNALSPTSPAPSMLFFGCRGRLTDYYFQLEWPLLKYNTTLVAFSRDQPEKVYVQDVIANEGEHVWRLIQQGGSILIAGSAGAMPKAVAEAIERIGRTNGGEEEGFVDRLEKLGRIQYETWD</sequence>
<evidence type="ECO:0000313" key="11">
    <source>
        <dbReference type="Proteomes" id="UP001177023"/>
    </source>
</evidence>
<dbReference type="PANTHER" id="PTHR19384">
    <property type="entry name" value="NITRIC OXIDE SYNTHASE-RELATED"/>
    <property type="match status" value="1"/>
</dbReference>
<dbReference type="Proteomes" id="UP001177023">
    <property type="component" value="Unassembled WGS sequence"/>
</dbReference>
<organism evidence="10 11">
    <name type="scientific">Mesorhabditis spiculigera</name>
    <dbReference type="NCBI Taxonomy" id="96644"/>
    <lineage>
        <taxon>Eukaryota</taxon>
        <taxon>Metazoa</taxon>
        <taxon>Ecdysozoa</taxon>
        <taxon>Nematoda</taxon>
        <taxon>Chromadorea</taxon>
        <taxon>Rhabditida</taxon>
        <taxon>Rhabditina</taxon>
        <taxon>Rhabditomorpha</taxon>
        <taxon>Rhabditoidea</taxon>
        <taxon>Rhabditidae</taxon>
        <taxon>Mesorhabditinae</taxon>
        <taxon>Mesorhabditis</taxon>
    </lineage>
</organism>
<protein>
    <recommendedName>
        <fullName evidence="12">NADPH-dependent diflavin oxidoreductase 1</fullName>
    </recommendedName>
</protein>
<dbReference type="PROSITE" id="PS50902">
    <property type="entry name" value="FLAVODOXIN_LIKE"/>
    <property type="match status" value="1"/>
</dbReference>
<comment type="cofactor">
    <cofactor evidence="2">
        <name>FAD</name>
        <dbReference type="ChEBI" id="CHEBI:57692"/>
    </cofactor>
</comment>
<keyword evidence="3" id="KW-0285">Flavoprotein</keyword>
<dbReference type="InterPro" id="IPR029039">
    <property type="entry name" value="Flavoprotein-like_sf"/>
</dbReference>
<dbReference type="Pfam" id="PF00258">
    <property type="entry name" value="Flavodoxin_1"/>
    <property type="match status" value="1"/>
</dbReference>
<dbReference type="Gene3D" id="1.20.990.10">
    <property type="entry name" value="NADPH-cytochrome p450 Reductase, Chain A, domain 3"/>
    <property type="match status" value="1"/>
</dbReference>
<dbReference type="EMBL" id="CATQJA010002608">
    <property type="protein sequence ID" value="CAJ0572898.1"/>
    <property type="molecule type" value="Genomic_DNA"/>
</dbReference>
<keyword evidence="6" id="KW-0521">NADP</keyword>
<comment type="caution">
    <text evidence="10">The sequence shown here is derived from an EMBL/GenBank/DDBJ whole genome shotgun (WGS) entry which is preliminary data.</text>
</comment>
<dbReference type="InterPro" id="IPR001709">
    <property type="entry name" value="Flavoprot_Pyr_Nucl_cyt_Rdtase"/>
</dbReference>
<dbReference type="SUPFAM" id="SSF52218">
    <property type="entry name" value="Flavoproteins"/>
    <property type="match status" value="1"/>
</dbReference>
<dbReference type="GO" id="GO:0016491">
    <property type="term" value="F:oxidoreductase activity"/>
    <property type="evidence" value="ECO:0007669"/>
    <property type="project" value="UniProtKB-KW"/>
</dbReference>
<feature type="domain" description="Flavodoxin-like" evidence="8">
    <location>
        <begin position="3"/>
        <end position="147"/>
    </location>
</feature>
<evidence type="ECO:0000256" key="3">
    <source>
        <dbReference type="ARBA" id="ARBA00022630"/>
    </source>
</evidence>
<dbReference type="FunFam" id="3.40.50.80:FF:000032">
    <property type="entry name" value="NADPH-dependent diflavin oxidoreductase 1"/>
    <property type="match status" value="1"/>
</dbReference>
<keyword evidence="5" id="KW-0274">FAD</keyword>
<feature type="non-terminal residue" evidence="10">
    <location>
        <position position="584"/>
    </location>
</feature>
<gene>
    <name evidence="10" type="ORF">MSPICULIGERA_LOCUS11273</name>
</gene>
<keyword evidence="7" id="KW-0560">Oxidoreductase</keyword>
<dbReference type="Gene3D" id="2.40.30.10">
    <property type="entry name" value="Translation factors"/>
    <property type="match status" value="1"/>
</dbReference>
<proteinExistence type="predicted"/>
<dbReference type="PROSITE" id="PS51384">
    <property type="entry name" value="FAD_FR"/>
    <property type="match status" value="1"/>
</dbReference>
<evidence type="ECO:0000256" key="6">
    <source>
        <dbReference type="ARBA" id="ARBA00022857"/>
    </source>
</evidence>
<evidence type="ECO:0008006" key="12">
    <source>
        <dbReference type="Google" id="ProtNLM"/>
    </source>
</evidence>
<dbReference type="GO" id="GO:0050660">
    <property type="term" value="F:flavin adenine dinucleotide binding"/>
    <property type="evidence" value="ECO:0007669"/>
    <property type="project" value="TreeGrafter"/>
</dbReference>